<protein>
    <submittedName>
        <fullName evidence="1">Mitochondrial zinc maintenance protein, mitochondrial</fullName>
    </submittedName>
</protein>
<sequence length="121" mass="13077">DLPLLKAARQEARNGFRAQASLGPEDPALGLAIAHAEQVSKILVENIVQGKHEGGDKYSESSISSSISISTSLVLQFILLEIINGDVELRIHEQTERGDNDTIKMPNGQKVVLDGKTCADR</sequence>
<proteinExistence type="predicted"/>
<organism evidence="1 2">
    <name type="scientific">Lachnellula willkommii</name>
    <dbReference type="NCBI Taxonomy" id="215461"/>
    <lineage>
        <taxon>Eukaryota</taxon>
        <taxon>Fungi</taxon>
        <taxon>Dikarya</taxon>
        <taxon>Ascomycota</taxon>
        <taxon>Pezizomycotina</taxon>
        <taxon>Leotiomycetes</taxon>
        <taxon>Helotiales</taxon>
        <taxon>Lachnaceae</taxon>
        <taxon>Lachnellula</taxon>
    </lineage>
</organism>
<feature type="non-terminal residue" evidence="1">
    <location>
        <position position="1"/>
    </location>
</feature>
<gene>
    <name evidence="1" type="primary">MZM1</name>
    <name evidence="1" type="ORF">LAWI1_G009039</name>
</gene>
<keyword evidence="2" id="KW-1185">Reference proteome</keyword>
<feature type="non-terminal residue" evidence="1">
    <location>
        <position position="121"/>
    </location>
</feature>
<dbReference type="AlphaFoldDB" id="A0A559LY20"/>
<evidence type="ECO:0000313" key="2">
    <source>
        <dbReference type="Proteomes" id="UP000315522"/>
    </source>
</evidence>
<accession>A0A559LY20</accession>
<name>A0A559LY20_9HELO</name>
<comment type="caution">
    <text evidence="1">The sequence shown here is derived from an EMBL/GenBank/DDBJ whole genome shotgun (WGS) entry which is preliminary data.</text>
</comment>
<dbReference type="Proteomes" id="UP000315522">
    <property type="component" value="Unassembled WGS sequence"/>
</dbReference>
<reference evidence="1 2" key="1">
    <citation type="submission" date="2018-05" db="EMBL/GenBank/DDBJ databases">
        <title>Genome sequencing and assembly of the regulated plant pathogen Lachnellula willkommii and related sister species for the development of diagnostic species identification markers.</title>
        <authorList>
            <person name="Giroux E."/>
            <person name="Bilodeau G."/>
        </authorList>
    </citation>
    <scope>NUCLEOTIDE SEQUENCE [LARGE SCALE GENOMIC DNA]</scope>
    <source>
        <strain evidence="1 2">CBS 172.35</strain>
    </source>
</reference>
<evidence type="ECO:0000313" key="1">
    <source>
        <dbReference type="EMBL" id="TVY85600.1"/>
    </source>
</evidence>
<dbReference type="EMBL" id="QGML01008373">
    <property type="protein sequence ID" value="TVY85600.1"/>
    <property type="molecule type" value="Genomic_DNA"/>
</dbReference>